<dbReference type="PANTHER" id="PTHR12936:SF0">
    <property type="entry name" value="ANAPHASE-PROMOTING COMPLEX SUBUNIT 10"/>
    <property type="match status" value="1"/>
</dbReference>
<evidence type="ECO:0000256" key="1">
    <source>
        <dbReference type="ARBA" id="ARBA00006762"/>
    </source>
</evidence>
<dbReference type="SUPFAM" id="SSF49785">
    <property type="entry name" value="Galactose-binding domain-like"/>
    <property type="match status" value="1"/>
</dbReference>
<keyword evidence="2" id="KW-0132">Cell division</keyword>
<dbReference type="SMART" id="SM01337">
    <property type="entry name" value="APC10"/>
    <property type="match status" value="1"/>
</dbReference>
<gene>
    <name evidence="8" type="ORF">RCO7_00435</name>
</gene>
<dbReference type="Pfam" id="PF03256">
    <property type="entry name" value="ANAPC10"/>
    <property type="match status" value="1"/>
</dbReference>
<dbReference type="STRING" id="914237.A0A1E1KM50"/>
<evidence type="ECO:0000259" key="7">
    <source>
        <dbReference type="PROSITE" id="PS51284"/>
    </source>
</evidence>
<dbReference type="CDD" id="cd08366">
    <property type="entry name" value="APC10"/>
    <property type="match status" value="1"/>
</dbReference>
<evidence type="ECO:0000313" key="9">
    <source>
        <dbReference type="Proteomes" id="UP000178129"/>
    </source>
</evidence>
<keyword evidence="4" id="KW-0833">Ubl conjugation pathway</keyword>
<comment type="caution">
    <text evidence="8">The sequence shown here is derived from an EMBL/GenBank/DDBJ whole genome shotgun (WGS) entry which is preliminary data.</text>
</comment>
<feature type="compositionally biased region" description="Acidic residues" evidence="6">
    <location>
        <begin position="64"/>
        <end position="100"/>
    </location>
</feature>
<dbReference type="InterPro" id="IPR016901">
    <property type="entry name" value="APC10/Doc1"/>
</dbReference>
<dbReference type="EMBL" id="FJUW01000016">
    <property type="protein sequence ID" value="CZS99072.1"/>
    <property type="molecule type" value="Genomic_DNA"/>
</dbReference>
<evidence type="ECO:0000313" key="8">
    <source>
        <dbReference type="EMBL" id="CZS99072.1"/>
    </source>
</evidence>
<dbReference type="PROSITE" id="PS51284">
    <property type="entry name" value="DOC"/>
    <property type="match status" value="1"/>
</dbReference>
<dbReference type="AlphaFoldDB" id="A0A1E1KM50"/>
<organism evidence="8 9">
    <name type="scientific">Rhynchosporium graminicola</name>
    <dbReference type="NCBI Taxonomy" id="2792576"/>
    <lineage>
        <taxon>Eukaryota</taxon>
        <taxon>Fungi</taxon>
        <taxon>Dikarya</taxon>
        <taxon>Ascomycota</taxon>
        <taxon>Pezizomycotina</taxon>
        <taxon>Leotiomycetes</taxon>
        <taxon>Helotiales</taxon>
        <taxon>Ploettnerulaceae</taxon>
        <taxon>Rhynchosporium</taxon>
    </lineage>
</organism>
<dbReference type="Gene3D" id="2.60.120.260">
    <property type="entry name" value="Galactose-binding domain-like"/>
    <property type="match status" value="1"/>
</dbReference>
<evidence type="ECO:0000256" key="4">
    <source>
        <dbReference type="ARBA" id="ARBA00022786"/>
    </source>
</evidence>
<protein>
    <submittedName>
        <fullName evidence="8">Related to anaphase promoting complex subunit 10</fullName>
    </submittedName>
</protein>
<dbReference type="InParanoid" id="A0A1E1KM50"/>
<feature type="region of interest" description="Disordered" evidence="6">
    <location>
        <begin position="1"/>
        <end position="100"/>
    </location>
</feature>
<dbReference type="InterPro" id="IPR008979">
    <property type="entry name" value="Galactose-bd-like_sf"/>
</dbReference>
<keyword evidence="9" id="KW-1185">Reference proteome</keyword>
<evidence type="ECO:0000256" key="5">
    <source>
        <dbReference type="ARBA" id="ARBA00023306"/>
    </source>
</evidence>
<evidence type="ECO:0000256" key="6">
    <source>
        <dbReference type="SAM" id="MobiDB-lite"/>
    </source>
</evidence>
<dbReference type="Proteomes" id="UP000178129">
    <property type="component" value="Unassembled WGS sequence"/>
</dbReference>
<sequence>MAPRSPTPRSGSFIPSFRLRPQWSSRTGTPSAPTPVVNPRLDLTRAEEDDDTELQLHGQQLEGGNEESEVEEEGLEGEENEDDGEEEEGEEEDEEGAVEEVPMEIDSLFEPAALGLKEIGNLASWTVSSCKPGCGVDALRDDDTGLFWQSDGPQPHHLNIHFSRLVSILSIRIFLDFEADESYTPTRITLLAGTGYHDLIPFAALNFEQPKGWLDVPLDHVGGGPDGKTLRAFLVQVRIVENHQNGKDTHVRGLKIYARDDRARAGLGGLLGDEKMEMKAFGKAQGPGMERSWLVEPDWMGEPELR</sequence>
<keyword evidence="3" id="KW-0498">Mitosis</keyword>
<reference evidence="9" key="1">
    <citation type="submission" date="2016-03" db="EMBL/GenBank/DDBJ databases">
        <authorList>
            <person name="Ploux O."/>
        </authorList>
    </citation>
    <scope>NUCLEOTIDE SEQUENCE [LARGE SCALE GENOMIC DNA]</scope>
    <source>
        <strain evidence="9">UK7</strain>
    </source>
</reference>
<dbReference type="PANTHER" id="PTHR12936">
    <property type="entry name" value="ANAPHASE-PROMOTING COMPLEX 10"/>
    <property type="match status" value="1"/>
</dbReference>
<evidence type="ECO:0000256" key="3">
    <source>
        <dbReference type="ARBA" id="ARBA00022776"/>
    </source>
</evidence>
<name>A0A1E1KM50_9HELO</name>
<feature type="compositionally biased region" description="Polar residues" evidence="6">
    <location>
        <begin position="22"/>
        <end position="31"/>
    </location>
</feature>
<feature type="domain" description="DOC" evidence="7">
    <location>
        <begin position="95"/>
        <end position="283"/>
    </location>
</feature>
<dbReference type="GO" id="GO:0051301">
    <property type="term" value="P:cell division"/>
    <property type="evidence" value="ECO:0007669"/>
    <property type="project" value="UniProtKB-KW"/>
</dbReference>
<proteinExistence type="inferred from homology"/>
<dbReference type="InterPro" id="IPR004939">
    <property type="entry name" value="APC_su10/DOC_dom"/>
</dbReference>
<accession>A0A1E1KM50</accession>
<comment type="similarity">
    <text evidence="1">Belongs to the APC10 family.</text>
</comment>
<dbReference type="GO" id="GO:0031145">
    <property type="term" value="P:anaphase-promoting complex-dependent catabolic process"/>
    <property type="evidence" value="ECO:0007669"/>
    <property type="project" value="InterPro"/>
</dbReference>
<evidence type="ECO:0000256" key="2">
    <source>
        <dbReference type="ARBA" id="ARBA00022618"/>
    </source>
</evidence>
<dbReference type="GO" id="GO:0070979">
    <property type="term" value="P:protein K11-linked ubiquitination"/>
    <property type="evidence" value="ECO:0007669"/>
    <property type="project" value="TreeGrafter"/>
</dbReference>
<dbReference type="GO" id="GO:0005680">
    <property type="term" value="C:anaphase-promoting complex"/>
    <property type="evidence" value="ECO:0007669"/>
    <property type="project" value="InterPro"/>
</dbReference>
<keyword evidence="5" id="KW-0131">Cell cycle</keyword>